<feature type="transmembrane region" description="Helical" evidence="3">
    <location>
        <begin position="249"/>
        <end position="266"/>
    </location>
</feature>
<dbReference type="PANTHER" id="PTHR11360">
    <property type="entry name" value="MONOCARBOXYLATE TRANSPORTER"/>
    <property type="match status" value="1"/>
</dbReference>
<feature type="transmembrane region" description="Helical" evidence="3">
    <location>
        <begin position="79"/>
        <end position="98"/>
    </location>
</feature>
<dbReference type="EMBL" id="MCFF01000054">
    <property type="protein sequence ID" value="ORZ04864.1"/>
    <property type="molecule type" value="Genomic_DNA"/>
</dbReference>
<evidence type="ECO:0000256" key="3">
    <source>
        <dbReference type="SAM" id="Phobius"/>
    </source>
</evidence>
<dbReference type="InterPro" id="IPR020846">
    <property type="entry name" value="MFS_dom"/>
</dbReference>
<feature type="transmembrane region" description="Helical" evidence="3">
    <location>
        <begin position="136"/>
        <end position="154"/>
    </location>
</feature>
<evidence type="ECO:0000313" key="6">
    <source>
        <dbReference type="Proteomes" id="UP000193648"/>
    </source>
</evidence>
<accession>A0A1Y2G9K4</accession>
<dbReference type="SUPFAM" id="SSF103473">
    <property type="entry name" value="MFS general substrate transporter"/>
    <property type="match status" value="1"/>
</dbReference>
<dbReference type="InterPro" id="IPR011701">
    <property type="entry name" value="MFS"/>
</dbReference>
<comment type="similarity">
    <text evidence="2">Belongs to the major facilitator superfamily. Monocarboxylate porter (TC 2.A.1.13) family.</text>
</comment>
<dbReference type="PANTHER" id="PTHR11360:SF284">
    <property type="entry name" value="EG:103B4.3 PROTEIN-RELATED"/>
    <property type="match status" value="1"/>
</dbReference>
<keyword evidence="3" id="KW-0812">Transmembrane</keyword>
<comment type="subcellular location">
    <subcellularLocation>
        <location evidence="1">Membrane</location>
        <topology evidence="1">Multi-pass membrane protein</topology>
    </subcellularLocation>
</comment>
<feature type="transmembrane region" description="Helical" evidence="3">
    <location>
        <begin position="221"/>
        <end position="243"/>
    </location>
</feature>
<dbReference type="GeneID" id="33562947"/>
<sequence>MLQDGGLRAWFVVFGSFLVHSFAFAPTEYIFGIFEHHYQILFPDTSISSIAFVGTTGSAVTYLAGFFAGIVADRFGFRITVIVGTLLMTISLILASFSNQVWQLYITQGVLFGIGSALAYYPAIAVPSHYFTKRRGLATGIAVSGVGAGGLILAPLTHKLIEKVGIFWSLRILGLLCFIPSGCEKDTELEMGSVAKEKPSFFDAVKVFKDMQFLSLSMAELTASFAFLVPLYFMQTYAVFIGIPAEKGALILGLSNGASFAGRILLGLISDYFSNAKVLLLCSWCTAFSVLVLWTLSKSFGILMLMGLMFGFFAGGYVSLVPVAVAQSFGTKQMASTIGLMYATGGLGMLGGAPLAGFLLDITKPNISYLPVTLMSGATMTLGALCVTMWFYLDWRAHRMRRVMTADTL</sequence>
<evidence type="ECO:0000256" key="2">
    <source>
        <dbReference type="ARBA" id="ARBA00006727"/>
    </source>
</evidence>
<gene>
    <name evidence="5" type="ORF">BCR41DRAFT_312780</name>
</gene>
<keyword evidence="3" id="KW-1133">Transmembrane helix</keyword>
<feature type="transmembrane region" description="Helical" evidence="3">
    <location>
        <begin position="338"/>
        <end position="360"/>
    </location>
</feature>
<dbReference type="InParanoid" id="A0A1Y2G9K4"/>
<dbReference type="GO" id="GO:0022857">
    <property type="term" value="F:transmembrane transporter activity"/>
    <property type="evidence" value="ECO:0007669"/>
    <property type="project" value="InterPro"/>
</dbReference>
<feature type="domain" description="Major facilitator superfamily (MFS) profile" evidence="4">
    <location>
        <begin position="1"/>
        <end position="396"/>
    </location>
</feature>
<dbReference type="GO" id="GO:0016020">
    <property type="term" value="C:membrane"/>
    <property type="evidence" value="ECO:0007669"/>
    <property type="project" value="UniProtKB-SubCell"/>
</dbReference>
<feature type="transmembrane region" description="Helical" evidence="3">
    <location>
        <begin position="104"/>
        <end position="124"/>
    </location>
</feature>
<evidence type="ECO:0000313" key="5">
    <source>
        <dbReference type="EMBL" id="ORZ04864.1"/>
    </source>
</evidence>
<comment type="caution">
    <text evidence="5">The sequence shown here is derived from an EMBL/GenBank/DDBJ whole genome shotgun (WGS) entry which is preliminary data.</text>
</comment>
<feature type="transmembrane region" description="Helical" evidence="3">
    <location>
        <begin position="7"/>
        <end position="27"/>
    </location>
</feature>
<dbReference type="AlphaFoldDB" id="A0A1Y2G9K4"/>
<feature type="transmembrane region" description="Helical" evidence="3">
    <location>
        <begin position="302"/>
        <end position="326"/>
    </location>
</feature>
<reference evidence="5 6" key="1">
    <citation type="submission" date="2016-07" db="EMBL/GenBank/DDBJ databases">
        <title>Pervasive Adenine N6-methylation of Active Genes in Fungi.</title>
        <authorList>
            <consortium name="DOE Joint Genome Institute"/>
            <person name="Mondo S.J."/>
            <person name="Dannebaum R.O."/>
            <person name="Kuo R.C."/>
            <person name="Labutti K."/>
            <person name="Haridas S."/>
            <person name="Kuo A."/>
            <person name="Salamov A."/>
            <person name="Ahrendt S.R."/>
            <person name="Lipzen A."/>
            <person name="Sullivan W."/>
            <person name="Andreopoulos W.B."/>
            <person name="Clum A."/>
            <person name="Lindquist E."/>
            <person name="Daum C."/>
            <person name="Ramamoorthy G.K."/>
            <person name="Gryganskyi A."/>
            <person name="Culley D."/>
            <person name="Magnuson J.K."/>
            <person name="James T.Y."/>
            <person name="O'Malley M.A."/>
            <person name="Stajich J.E."/>
            <person name="Spatafora J.W."/>
            <person name="Visel A."/>
            <person name="Grigoriev I.V."/>
        </authorList>
    </citation>
    <scope>NUCLEOTIDE SEQUENCE [LARGE SCALE GENOMIC DNA]</scope>
    <source>
        <strain evidence="5 6">NRRL 3116</strain>
    </source>
</reference>
<keyword evidence="3" id="KW-0472">Membrane</keyword>
<protein>
    <submittedName>
        <fullName evidence="5">Major facilitator superfamily domain-containing protein</fullName>
    </submittedName>
</protein>
<dbReference type="STRING" id="64571.A0A1Y2G9K4"/>
<feature type="transmembrane region" description="Helical" evidence="3">
    <location>
        <begin position="47"/>
        <end position="72"/>
    </location>
</feature>
<dbReference type="PROSITE" id="PS50850">
    <property type="entry name" value="MFS"/>
    <property type="match status" value="1"/>
</dbReference>
<feature type="transmembrane region" description="Helical" evidence="3">
    <location>
        <begin position="372"/>
        <end position="393"/>
    </location>
</feature>
<dbReference type="Gene3D" id="1.20.1250.20">
    <property type="entry name" value="MFS general substrate transporter like domains"/>
    <property type="match status" value="2"/>
</dbReference>
<dbReference type="Pfam" id="PF07690">
    <property type="entry name" value="MFS_1"/>
    <property type="match status" value="1"/>
</dbReference>
<dbReference type="InterPro" id="IPR036259">
    <property type="entry name" value="MFS_trans_sf"/>
</dbReference>
<dbReference type="Proteomes" id="UP000193648">
    <property type="component" value="Unassembled WGS sequence"/>
</dbReference>
<dbReference type="RefSeq" id="XP_021876801.1">
    <property type="nucleotide sequence ID" value="XM_022021103.1"/>
</dbReference>
<evidence type="ECO:0000256" key="1">
    <source>
        <dbReference type="ARBA" id="ARBA00004141"/>
    </source>
</evidence>
<organism evidence="5 6">
    <name type="scientific">Lobosporangium transversale</name>
    <dbReference type="NCBI Taxonomy" id="64571"/>
    <lineage>
        <taxon>Eukaryota</taxon>
        <taxon>Fungi</taxon>
        <taxon>Fungi incertae sedis</taxon>
        <taxon>Mucoromycota</taxon>
        <taxon>Mortierellomycotina</taxon>
        <taxon>Mortierellomycetes</taxon>
        <taxon>Mortierellales</taxon>
        <taxon>Mortierellaceae</taxon>
        <taxon>Lobosporangium</taxon>
    </lineage>
</organism>
<dbReference type="InterPro" id="IPR050327">
    <property type="entry name" value="Proton-linked_MCT"/>
</dbReference>
<name>A0A1Y2G9K4_9FUNG</name>
<proteinExistence type="inferred from homology"/>
<keyword evidence="6" id="KW-1185">Reference proteome</keyword>
<dbReference type="OrthoDB" id="2213137at2759"/>
<evidence type="ECO:0000259" key="4">
    <source>
        <dbReference type="PROSITE" id="PS50850"/>
    </source>
</evidence>
<dbReference type="CDD" id="cd17352">
    <property type="entry name" value="MFS_MCT_SLC16"/>
    <property type="match status" value="1"/>
</dbReference>